<dbReference type="Proteomes" id="UP000287033">
    <property type="component" value="Unassembled WGS sequence"/>
</dbReference>
<sequence>MQRHTIGLEINWLFKTVPRSHFGCSLDASLANALGDGINECCARETPVKERTGTVTKKAINDRRLDWQLIFLWRRQFGLQQIPSVPFHPLVSKGQAVLGRRGTGNRPGVVRTLFCLTLKADERLKPGKWAREHAGFECFSLLAGWR</sequence>
<gene>
    <name evidence="1" type="ORF">chiPu_0019285</name>
</gene>
<proteinExistence type="predicted"/>
<comment type="caution">
    <text evidence="1">The sequence shown here is derived from an EMBL/GenBank/DDBJ whole genome shotgun (WGS) entry which is preliminary data.</text>
</comment>
<reference evidence="1 2" key="1">
    <citation type="journal article" date="2018" name="Nat. Ecol. Evol.">
        <title>Shark genomes provide insights into elasmobranch evolution and the origin of vertebrates.</title>
        <authorList>
            <person name="Hara Y"/>
            <person name="Yamaguchi K"/>
            <person name="Onimaru K"/>
            <person name="Kadota M"/>
            <person name="Koyanagi M"/>
            <person name="Keeley SD"/>
            <person name="Tatsumi K"/>
            <person name="Tanaka K"/>
            <person name="Motone F"/>
            <person name="Kageyama Y"/>
            <person name="Nozu R"/>
            <person name="Adachi N"/>
            <person name="Nishimura O"/>
            <person name="Nakagawa R"/>
            <person name="Tanegashima C"/>
            <person name="Kiyatake I"/>
            <person name="Matsumoto R"/>
            <person name="Murakumo K"/>
            <person name="Nishida K"/>
            <person name="Terakita A"/>
            <person name="Kuratani S"/>
            <person name="Sato K"/>
            <person name="Hyodo S Kuraku.S."/>
        </authorList>
    </citation>
    <scope>NUCLEOTIDE SEQUENCE [LARGE SCALE GENOMIC DNA]</scope>
</reference>
<dbReference type="AlphaFoldDB" id="A0A401RRG0"/>
<evidence type="ECO:0000313" key="2">
    <source>
        <dbReference type="Proteomes" id="UP000287033"/>
    </source>
</evidence>
<organism evidence="1 2">
    <name type="scientific">Chiloscyllium punctatum</name>
    <name type="common">Brownbanded bambooshark</name>
    <name type="synonym">Hemiscyllium punctatum</name>
    <dbReference type="NCBI Taxonomy" id="137246"/>
    <lineage>
        <taxon>Eukaryota</taxon>
        <taxon>Metazoa</taxon>
        <taxon>Chordata</taxon>
        <taxon>Craniata</taxon>
        <taxon>Vertebrata</taxon>
        <taxon>Chondrichthyes</taxon>
        <taxon>Elasmobranchii</taxon>
        <taxon>Galeomorphii</taxon>
        <taxon>Galeoidea</taxon>
        <taxon>Orectolobiformes</taxon>
        <taxon>Hemiscylliidae</taxon>
        <taxon>Chiloscyllium</taxon>
    </lineage>
</organism>
<protein>
    <submittedName>
        <fullName evidence="1">Uncharacterized protein</fullName>
    </submittedName>
</protein>
<evidence type="ECO:0000313" key="1">
    <source>
        <dbReference type="EMBL" id="GCC20718.1"/>
    </source>
</evidence>
<accession>A0A401RRG0</accession>
<name>A0A401RRG0_CHIPU</name>
<dbReference type="EMBL" id="BEZZ01001911">
    <property type="protein sequence ID" value="GCC20718.1"/>
    <property type="molecule type" value="Genomic_DNA"/>
</dbReference>
<keyword evidence="2" id="KW-1185">Reference proteome</keyword>